<sequence length="217" mass="24002">MIFFIRGAVDLVHHVAAHHGIVGRDHHGFQAIDLVELECLGVGCAGHASQLAIHAEIILEGDRRQRLVLLLNRHAFLGFDRLMQAVGPAAARHHATGKLVHDDNLAILHHVVLVAMEQRQRPQCGIQMMHQTDVGGIVQVGACQDARCHQQRFRMLVSGLGQQHLLRFLVHPEIAFALFFLLAGQLERNGVDGGIELHAVFGLAGNDQRRTRLVDQD</sequence>
<proteinExistence type="predicted"/>
<reference evidence="1" key="1">
    <citation type="submission" date="2016-10" db="EMBL/GenBank/DDBJ databases">
        <title>Sequence of Gallionella enrichment culture.</title>
        <authorList>
            <person name="Poehlein A."/>
            <person name="Muehling M."/>
            <person name="Daniel R."/>
        </authorList>
    </citation>
    <scope>NUCLEOTIDE SEQUENCE</scope>
</reference>
<comment type="caution">
    <text evidence="1">The sequence shown here is derived from an EMBL/GenBank/DDBJ whole genome shotgun (WGS) entry which is preliminary data.</text>
</comment>
<accession>A0A1J5Q808</accession>
<protein>
    <submittedName>
        <fullName evidence="1">Uncharacterized protein</fullName>
    </submittedName>
</protein>
<organism evidence="1">
    <name type="scientific">mine drainage metagenome</name>
    <dbReference type="NCBI Taxonomy" id="410659"/>
    <lineage>
        <taxon>unclassified sequences</taxon>
        <taxon>metagenomes</taxon>
        <taxon>ecological metagenomes</taxon>
    </lineage>
</organism>
<name>A0A1J5Q808_9ZZZZ</name>
<gene>
    <name evidence="1" type="ORF">GALL_423160</name>
</gene>
<dbReference type="EMBL" id="MLJW01001990">
    <property type="protein sequence ID" value="OIQ76012.1"/>
    <property type="molecule type" value="Genomic_DNA"/>
</dbReference>
<evidence type="ECO:0000313" key="1">
    <source>
        <dbReference type="EMBL" id="OIQ76012.1"/>
    </source>
</evidence>
<dbReference type="AlphaFoldDB" id="A0A1J5Q808"/>